<reference evidence="2" key="2">
    <citation type="submission" date="2018-04" db="EMBL/GenBank/DDBJ databases">
        <title>OnivRS2 (Oryza nivara Reference Sequence Version 2).</title>
        <authorList>
            <person name="Zhang J."/>
            <person name="Kudrna D."/>
            <person name="Lee S."/>
            <person name="Talag J."/>
            <person name="Rajasekar S."/>
            <person name="Welchert J."/>
            <person name="Hsing Y.-I."/>
            <person name="Wing R.A."/>
        </authorList>
    </citation>
    <scope>NUCLEOTIDE SEQUENCE [LARGE SCALE GENOMIC DNA]</scope>
    <source>
        <strain evidence="2">SL10</strain>
    </source>
</reference>
<evidence type="ECO:0000313" key="2">
    <source>
        <dbReference type="EnsemblPlants" id="ONIVA04G09840.2"/>
    </source>
</evidence>
<protein>
    <submittedName>
        <fullName evidence="2">Uncharacterized protein</fullName>
    </submittedName>
</protein>
<dbReference type="EnsemblPlants" id="ONIVA04G09840.2">
    <property type="protein sequence ID" value="ONIVA04G09840.2"/>
    <property type="gene ID" value="ONIVA04G09840"/>
</dbReference>
<organism evidence="2">
    <name type="scientific">Oryza nivara</name>
    <name type="common">Indian wild rice</name>
    <name type="synonym">Oryza sativa f. spontanea</name>
    <dbReference type="NCBI Taxonomy" id="4536"/>
    <lineage>
        <taxon>Eukaryota</taxon>
        <taxon>Viridiplantae</taxon>
        <taxon>Streptophyta</taxon>
        <taxon>Embryophyta</taxon>
        <taxon>Tracheophyta</taxon>
        <taxon>Spermatophyta</taxon>
        <taxon>Magnoliopsida</taxon>
        <taxon>Liliopsida</taxon>
        <taxon>Poales</taxon>
        <taxon>Poaceae</taxon>
        <taxon>BOP clade</taxon>
        <taxon>Oryzoideae</taxon>
        <taxon>Oryzeae</taxon>
        <taxon>Oryzinae</taxon>
        <taxon>Oryza</taxon>
    </lineage>
</organism>
<feature type="region of interest" description="Disordered" evidence="1">
    <location>
        <begin position="90"/>
        <end position="114"/>
    </location>
</feature>
<dbReference type="Gramene" id="ONIVA04G09840.2">
    <property type="protein sequence ID" value="ONIVA04G09840.2"/>
    <property type="gene ID" value="ONIVA04G09840"/>
</dbReference>
<dbReference type="Proteomes" id="UP000006591">
    <property type="component" value="Chromosome 4"/>
</dbReference>
<keyword evidence="3" id="KW-1185">Reference proteome</keyword>
<accession>A0A0E0H0G8</accession>
<evidence type="ECO:0000256" key="1">
    <source>
        <dbReference type="SAM" id="MobiDB-lite"/>
    </source>
</evidence>
<dbReference type="AlphaFoldDB" id="A0A0E0H0G8"/>
<feature type="compositionally biased region" description="Basic and acidic residues" evidence="1">
    <location>
        <begin position="91"/>
        <end position="108"/>
    </location>
</feature>
<proteinExistence type="predicted"/>
<sequence>MAAATAEEIGEAGVAVGVAAARWRGVGSDAGGGAGRKMAGRRRESRRRCALGGASAASESPPLHLYQRLPKCCITSHRCSTLRAGYPADLHGQKRRDGGGVPREEPAATRRNRRPVPESAMGLILLHLPIMGRLIYQVKTGNPHVFNSWKWLLSKDYIFGLPYAL</sequence>
<evidence type="ECO:0000313" key="3">
    <source>
        <dbReference type="Proteomes" id="UP000006591"/>
    </source>
</evidence>
<dbReference type="HOGENOM" id="CLU_1770972_0_0_1"/>
<name>A0A0E0H0G8_ORYNI</name>
<reference evidence="2" key="1">
    <citation type="submission" date="2015-04" db="UniProtKB">
        <authorList>
            <consortium name="EnsemblPlants"/>
        </authorList>
    </citation>
    <scope>IDENTIFICATION</scope>
    <source>
        <strain evidence="2">SL10</strain>
    </source>
</reference>